<proteinExistence type="inferred from homology"/>
<keyword evidence="6 7" id="KW-0472">Membrane</keyword>
<dbReference type="PANTHER" id="PTHR30489:SF0">
    <property type="entry name" value="LIPOPROTEIN-RELEASING SYSTEM TRANSMEMBRANE PROTEIN LOLE"/>
    <property type="match status" value="1"/>
</dbReference>
<keyword evidence="4 7" id="KW-0812">Transmembrane</keyword>
<dbReference type="InterPro" id="IPR025857">
    <property type="entry name" value="MacB_PCD"/>
</dbReference>
<feature type="transmembrane region" description="Helical" evidence="7">
    <location>
        <begin position="359"/>
        <end position="378"/>
    </location>
</feature>
<evidence type="ECO:0000259" key="9">
    <source>
        <dbReference type="Pfam" id="PF12704"/>
    </source>
</evidence>
<evidence type="ECO:0000256" key="4">
    <source>
        <dbReference type="ARBA" id="ARBA00022692"/>
    </source>
</evidence>
<evidence type="ECO:0000256" key="6">
    <source>
        <dbReference type="ARBA" id="ARBA00023136"/>
    </source>
</evidence>
<evidence type="ECO:0000256" key="7">
    <source>
        <dbReference type="SAM" id="Phobius"/>
    </source>
</evidence>
<dbReference type="Pfam" id="PF12704">
    <property type="entry name" value="MacB_PCD"/>
    <property type="match status" value="1"/>
</dbReference>
<evidence type="ECO:0000256" key="2">
    <source>
        <dbReference type="ARBA" id="ARBA00005236"/>
    </source>
</evidence>
<reference evidence="10 11" key="1">
    <citation type="journal article" date="2016" name="Environ. Microbiol.">
        <title>Genomic resolution of a cold subsurface aquifer community provides metabolic insights for novel microbes adapted to high CO concentrations.</title>
        <authorList>
            <person name="Probst A.J."/>
            <person name="Castelle C.J."/>
            <person name="Singh A."/>
            <person name="Brown C.T."/>
            <person name="Anantharaman K."/>
            <person name="Sharon I."/>
            <person name="Hug L.A."/>
            <person name="Burstein D."/>
            <person name="Emerson J.B."/>
            <person name="Thomas B.C."/>
            <person name="Banfield J.F."/>
        </authorList>
    </citation>
    <scope>NUCLEOTIDE SEQUENCE [LARGE SCALE GENOMIC DNA]</scope>
    <source>
        <strain evidence="10">CG2_30_40_21</strain>
    </source>
</reference>
<evidence type="ECO:0000256" key="3">
    <source>
        <dbReference type="ARBA" id="ARBA00022475"/>
    </source>
</evidence>
<dbReference type="InterPro" id="IPR051447">
    <property type="entry name" value="Lipoprotein-release_system"/>
</dbReference>
<dbReference type="Pfam" id="PF02687">
    <property type="entry name" value="FtsX"/>
    <property type="match status" value="1"/>
</dbReference>
<keyword evidence="5 7" id="KW-1133">Transmembrane helix</keyword>
<evidence type="ECO:0000256" key="1">
    <source>
        <dbReference type="ARBA" id="ARBA00004651"/>
    </source>
</evidence>
<comment type="similarity">
    <text evidence="2">Belongs to the ABC-4 integral membrane protein family. LolC/E subfamily.</text>
</comment>
<evidence type="ECO:0000256" key="5">
    <source>
        <dbReference type="ARBA" id="ARBA00022989"/>
    </source>
</evidence>
<feature type="transmembrane region" description="Helical" evidence="7">
    <location>
        <begin position="20"/>
        <end position="46"/>
    </location>
</feature>
<dbReference type="PANTHER" id="PTHR30489">
    <property type="entry name" value="LIPOPROTEIN-RELEASING SYSTEM TRANSMEMBRANE PROTEIN LOLE"/>
    <property type="match status" value="1"/>
</dbReference>
<feature type="domain" description="MacB-like periplasmic core" evidence="9">
    <location>
        <begin position="28"/>
        <end position="230"/>
    </location>
</feature>
<sequence length="393" mass="42913">MYYEFFIASRYLKTLRKEKFISLVGMASIAGVAIGVMALIVTLSVMNGFERELKEKILGFSNHIVINGLIKDVTIIDVFKKIKHEQVVGIAPFVEGEAILSSKYSSCGVMIRGIKPTLEKDVSLLSKWITTGSFSMATGDALIGKEMAKRLGLKIGDAISLVSGTFSGIREFKIKGIFCSGMYEYDSKLVFIPLEDSQQLFGMDTTKLTGISLRVRDINKVSQIAGDIQARLGWGYQVATWQELNKNLFFALRLEKVMMFIILTLIVLVGVFNISSCLAMTVLRKIKDVGILKAMGSSGHSIGLIFIIQGLMIGVKGAVIGCGGGALVCLALAKYHFISLPSDIYYITCLPVDMELSDVLLIGVSAIVLSILSTIYPASQAARLNPVEALRYE</sequence>
<accession>A0A1J5E851</accession>
<evidence type="ECO:0000259" key="8">
    <source>
        <dbReference type="Pfam" id="PF02687"/>
    </source>
</evidence>
<dbReference type="AlphaFoldDB" id="A0A1J5E851"/>
<evidence type="ECO:0008006" key="12">
    <source>
        <dbReference type="Google" id="ProtNLM"/>
    </source>
</evidence>
<dbReference type="GO" id="GO:0044874">
    <property type="term" value="P:lipoprotein localization to outer membrane"/>
    <property type="evidence" value="ECO:0007669"/>
    <property type="project" value="TreeGrafter"/>
</dbReference>
<organism evidence="10 11">
    <name type="scientific">Candidatus Desantisbacteria bacterium CG2_30_40_21</name>
    <dbReference type="NCBI Taxonomy" id="1817895"/>
    <lineage>
        <taxon>Bacteria</taxon>
        <taxon>Candidatus Desantisiibacteriota</taxon>
    </lineage>
</organism>
<evidence type="ECO:0000313" key="10">
    <source>
        <dbReference type="EMBL" id="OIP43851.1"/>
    </source>
</evidence>
<dbReference type="STRING" id="1817895.AUJ95_00050"/>
<gene>
    <name evidence="10" type="ORF">AUJ95_00050</name>
</gene>
<comment type="caution">
    <text evidence="10">The sequence shown here is derived from an EMBL/GenBank/DDBJ whole genome shotgun (WGS) entry which is preliminary data.</text>
</comment>
<feature type="transmembrane region" description="Helical" evidence="7">
    <location>
        <begin position="257"/>
        <end position="283"/>
    </location>
</feature>
<keyword evidence="3" id="KW-1003">Cell membrane</keyword>
<evidence type="ECO:0000313" key="11">
    <source>
        <dbReference type="Proteomes" id="UP000183085"/>
    </source>
</evidence>
<protein>
    <recommendedName>
        <fullName evidence="12">ABC transporter permease</fullName>
    </recommendedName>
</protein>
<dbReference type="InterPro" id="IPR003838">
    <property type="entry name" value="ABC3_permease_C"/>
</dbReference>
<dbReference type="EMBL" id="MNYI01000001">
    <property type="protein sequence ID" value="OIP43851.1"/>
    <property type="molecule type" value="Genomic_DNA"/>
</dbReference>
<feature type="domain" description="ABC3 transporter permease C-terminal" evidence="8">
    <location>
        <begin position="260"/>
        <end position="386"/>
    </location>
</feature>
<name>A0A1J5E851_9BACT</name>
<dbReference type="Proteomes" id="UP000183085">
    <property type="component" value="Unassembled WGS sequence"/>
</dbReference>
<dbReference type="GO" id="GO:0098797">
    <property type="term" value="C:plasma membrane protein complex"/>
    <property type="evidence" value="ECO:0007669"/>
    <property type="project" value="TreeGrafter"/>
</dbReference>
<comment type="subcellular location">
    <subcellularLocation>
        <location evidence="1">Cell membrane</location>
        <topology evidence="1">Multi-pass membrane protein</topology>
    </subcellularLocation>
</comment>
<feature type="transmembrane region" description="Helical" evidence="7">
    <location>
        <begin position="304"/>
        <end position="333"/>
    </location>
</feature>